<dbReference type="SMART" id="SM00283">
    <property type="entry name" value="MA"/>
    <property type="match status" value="1"/>
</dbReference>
<dbReference type="InterPro" id="IPR003660">
    <property type="entry name" value="HAMP_dom"/>
</dbReference>
<dbReference type="PANTHER" id="PTHR32089:SF119">
    <property type="entry name" value="METHYL-ACCEPTING CHEMOTAXIS PROTEIN CTPL"/>
    <property type="match status" value="1"/>
</dbReference>
<dbReference type="CDD" id="cd11386">
    <property type="entry name" value="MCP_signal"/>
    <property type="match status" value="1"/>
</dbReference>
<accession>A0A0C5J214</accession>
<comment type="subcellular location">
    <subcellularLocation>
        <location evidence="1">Membrane</location>
        <topology evidence="1">Multi-pass membrane protein</topology>
    </subcellularLocation>
</comment>
<dbReference type="RefSeq" id="WP_202635198.1">
    <property type="nucleotide sequence ID" value="NZ_CP010554.1"/>
</dbReference>
<organism evidence="13 14">
    <name type="scientific">Rugosibacter aromaticivorans</name>
    <dbReference type="NCBI Taxonomy" id="1565605"/>
    <lineage>
        <taxon>Bacteria</taxon>
        <taxon>Pseudomonadati</taxon>
        <taxon>Pseudomonadota</taxon>
        <taxon>Betaproteobacteria</taxon>
        <taxon>Nitrosomonadales</taxon>
        <taxon>Sterolibacteriaceae</taxon>
        <taxon>Rugosibacter</taxon>
    </lineage>
</organism>
<evidence type="ECO:0000259" key="11">
    <source>
        <dbReference type="PROSITE" id="PS50111"/>
    </source>
</evidence>
<dbReference type="PROSITE" id="PS50885">
    <property type="entry name" value="HAMP"/>
    <property type="match status" value="1"/>
</dbReference>
<evidence type="ECO:0000256" key="3">
    <source>
        <dbReference type="ARBA" id="ARBA00022989"/>
    </source>
</evidence>
<evidence type="ECO:0000256" key="8">
    <source>
        <dbReference type="SAM" id="Coils"/>
    </source>
</evidence>
<keyword evidence="5 7" id="KW-0807">Transducer</keyword>
<dbReference type="SUPFAM" id="SSF58104">
    <property type="entry name" value="Methyl-accepting chemotaxis protein (MCP) signaling domain"/>
    <property type="match status" value="1"/>
</dbReference>
<dbReference type="HOGENOM" id="CLU_000445_107_27_4"/>
<dbReference type="Gene3D" id="1.10.287.950">
    <property type="entry name" value="Methyl-accepting chemotaxis protein"/>
    <property type="match status" value="1"/>
</dbReference>
<evidence type="ECO:0000256" key="9">
    <source>
        <dbReference type="SAM" id="MobiDB-lite"/>
    </source>
</evidence>
<dbReference type="Pfam" id="PF00015">
    <property type="entry name" value="MCPsignal"/>
    <property type="match status" value="1"/>
</dbReference>
<dbReference type="EMBL" id="CP010554">
    <property type="protein sequence ID" value="AJP49102.1"/>
    <property type="molecule type" value="Genomic_DNA"/>
</dbReference>
<sequence>MAFSVSTLFNRPRKSSAGKASSPGAQTLSRVALDMQFRILGMLFVVCVLLTTALMYVYIQNGVRSTSYAAVASHLRPLVQKISKAAQNALRGEAGGFEELSATRQAFDSLLDDLTQGGEVDGVSVPPTSGKVSTMLNALRQTWHTHDTLIATLLTQQKPMRLMGQMLADSLTQGPAMMAEAEAAGGRLPTLVEHILYTLARWPLATDFNEDSLFQLSAEIKVARELSPGSGLLINELNALQMHINTLSGDVKSLRQARLAGAEIKQQADALALAVDELIAAYTREYATPKLMVLAVAMMGSLALLTFLLMVRLYQRDSARRRVEVERKRRIAEAEQEQTQNAILRLLNEMSDLADGDLTVRATVNEDVTGAIADSVNYAIEELAVLVRRLNDASERVTRTTGVAQNISRELLAATDAQASEIRHASAVVLATVHSMEGVLLSAQESANVARVSVAVAQKGAQAVADSIAGMHDIRGQMQETAKRIKRLGESSQEISEIVELISDITGQTNVLALNAAIQAASAGEAGRGFSVVAEEVQRLAERSGEATKQIAALVKTIQADTHDAVAAMEYSTQGVVAGARLSDAAGQSLAEIYTVSQDLAQRVETIALATQTQAQSATQVATSMQHILEITDQTTTRTQQTALAVSELAQLAIELKGSVAGFTV</sequence>
<evidence type="ECO:0000256" key="4">
    <source>
        <dbReference type="ARBA" id="ARBA00023136"/>
    </source>
</evidence>
<keyword evidence="2 10" id="KW-0812">Transmembrane</keyword>
<evidence type="ECO:0008006" key="15">
    <source>
        <dbReference type="Google" id="ProtNLM"/>
    </source>
</evidence>
<dbReference type="GO" id="GO:0016020">
    <property type="term" value="C:membrane"/>
    <property type="evidence" value="ECO:0007669"/>
    <property type="project" value="UniProtKB-SubCell"/>
</dbReference>
<dbReference type="STRING" id="1565605.PG1C_12995"/>
<dbReference type="PATRIC" id="fig|1565605.3.peg.2751"/>
<keyword evidence="3 10" id="KW-1133">Transmembrane helix</keyword>
<evidence type="ECO:0000256" key="2">
    <source>
        <dbReference type="ARBA" id="ARBA00022692"/>
    </source>
</evidence>
<evidence type="ECO:0000256" key="6">
    <source>
        <dbReference type="ARBA" id="ARBA00029447"/>
    </source>
</evidence>
<evidence type="ECO:0000256" key="1">
    <source>
        <dbReference type="ARBA" id="ARBA00004141"/>
    </source>
</evidence>
<dbReference type="InterPro" id="IPR004089">
    <property type="entry name" value="MCPsignal_dom"/>
</dbReference>
<dbReference type="Proteomes" id="UP000061603">
    <property type="component" value="Chromosome"/>
</dbReference>
<feature type="region of interest" description="Disordered" evidence="9">
    <location>
        <begin position="1"/>
        <end position="23"/>
    </location>
</feature>
<feature type="domain" description="HAMP" evidence="12">
    <location>
        <begin position="337"/>
        <end position="388"/>
    </location>
</feature>
<feature type="domain" description="Methyl-accepting transducer" evidence="11">
    <location>
        <begin position="393"/>
        <end position="629"/>
    </location>
</feature>
<proteinExistence type="inferred from homology"/>
<keyword evidence="8" id="KW-0175">Coiled coil</keyword>
<feature type="coiled-coil region" evidence="8">
    <location>
        <begin position="322"/>
        <end position="349"/>
    </location>
</feature>
<comment type="similarity">
    <text evidence="6">Belongs to the methyl-accepting chemotaxis (MCP) protein family.</text>
</comment>
<dbReference type="AlphaFoldDB" id="A0A0C5J214"/>
<keyword evidence="4 10" id="KW-0472">Membrane</keyword>
<evidence type="ECO:0000256" key="7">
    <source>
        <dbReference type="PROSITE-ProRule" id="PRU00284"/>
    </source>
</evidence>
<reference evidence="13 14" key="1">
    <citation type="journal article" date="2015" name="Genome Announc.">
        <title>Complete Genome Sequence of a Novel Bacterium within the Family Rhodocyclaceae That Degrades Polycyclic Aromatic Hydrocarbons.</title>
        <authorList>
            <person name="Singleton D.R."/>
            <person name="Dickey A.N."/>
            <person name="Scholl E.H."/>
            <person name="Wright F.A."/>
            <person name="Aitken M.D."/>
        </authorList>
    </citation>
    <scope>NUCLEOTIDE SEQUENCE [LARGE SCALE GENOMIC DNA]</scope>
    <source>
        <strain evidence="14">PG1-Ca6</strain>
    </source>
</reference>
<keyword evidence="14" id="KW-1185">Reference proteome</keyword>
<dbReference type="KEGG" id="rbu:PG1C_12995"/>
<dbReference type="PROSITE" id="PS50111">
    <property type="entry name" value="CHEMOTAXIS_TRANSDUC_2"/>
    <property type="match status" value="1"/>
</dbReference>
<evidence type="ECO:0000259" key="12">
    <source>
        <dbReference type="PROSITE" id="PS50885"/>
    </source>
</evidence>
<evidence type="ECO:0000256" key="5">
    <source>
        <dbReference type="ARBA" id="ARBA00023224"/>
    </source>
</evidence>
<evidence type="ECO:0000313" key="14">
    <source>
        <dbReference type="Proteomes" id="UP000061603"/>
    </source>
</evidence>
<name>A0A0C5J214_9PROT</name>
<evidence type="ECO:0000313" key="13">
    <source>
        <dbReference type="EMBL" id="AJP49102.1"/>
    </source>
</evidence>
<evidence type="ECO:0000256" key="10">
    <source>
        <dbReference type="SAM" id="Phobius"/>
    </source>
</evidence>
<dbReference type="PANTHER" id="PTHR32089">
    <property type="entry name" value="METHYL-ACCEPTING CHEMOTAXIS PROTEIN MCPB"/>
    <property type="match status" value="1"/>
</dbReference>
<protein>
    <recommendedName>
        <fullName evidence="15">Chemotaxis protein</fullName>
    </recommendedName>
</protein>
<feature type="transmembrane region" description="Helical" evidence="10">
    <location>
        <begin position="291"/>
        <end position="314"/>
    </location>
</feature>
<gene>
    <name evidence="13" type="ORF">PG1C_12995</name>
</gene>
<dbReference type="GO" id="GO:0007165">
    <property type="term" value="P:signal transduction"/>
    <property type="evidence" value="ECO:0007669"/>
    <property type="project" value="UniProtKB-KW"/>
</dbReference>
<feature type="transmembrane region" description="Helical" evidence="10">
    <location>
        <begin position="39"/>
        <end position="59"/>
    </location>
</feature>